<dbReference type="RefSeq" id="WP_219353312.1">
    <property type="nucleotide sequence ID" value="NZ_CP080034.1"/>
</dbReference>
<evidence type="ECO:0000313" key="1">
    <source>
        <dbReference type="EMBL" id="QYC10560.1"/>
    </source>
</evidence>
<protein>
    <recommendedName>
        <fullName evidence="3">Hydratase</fullName>
    </recommendedName>
</protein>
<gene>
    <name evidence="1" type="ORF">KWG56_00610</name>
</gene>
<reference evidence="1 2" key="1">
    <citation type="submission" date="2021-07" db="EMBL/GenBank/DDBJ databases">
        <title>Isolation and characterization of bacteria from a gold mining with a capacity of golden bioaccumulation.</title>
        <authorList>
            <person name="Yang X.J."/>
        </authorList>
    </citation>
    <scope>NUCLEOTIDE SEQUENCE [LARGE SCALE GENOMIC DNA]</scope>
    <source>
        <strain evidence="1 2">Au29</strain>
    </source>
</reference>
<accession>A0ABX8TLB3</accession>
<organism evidence="1 2">
    <name type="scientific">Brevundimonas nasdae</name>
    <dbReference type="NCBI Taxonomy" id="172043"/>
    <lineage>
        <taxon>Bacteria</taxon>
        <taxon>Pseudomonadati</taxon>
        <taxon>Pseudomonadota</taxon>
        <taxon>Alphaproteobacteria</taxon>
        <taxon>Caulobacterales</taxon>
        <taxon>Caulobacteraceae</taxon>
        <taxon>Brevundimonas</taxon>
    </lineage>
</organism>
<proteinExistence type="predicted"/>
<dbReference type="Proteomes" id="UP000824334">
    <property type="component" value="Chromosome"/>
</dbReference>
<name>A0ABX8TLB3_9CAUL</name>
<evidence type="ECO:0008006" key="3">
    <source>
        <dbReference type="Google" id="ProtNLM"/>
    </source>
</evidence>
<sequence>MIETFPPERPFLPASLRWRLMDAVEEGAAPYGLPTIDVSVDGGGWWTASLLRMQGGTGYHHRTLRAMALRLRGGRAVNVPWVELARIGTPPPPVRFSDGASFDDGSRFVGQACVAELAEPVRFRDDEATIRILTPHQLIGGDMFSIDRGPLMGDELHGTDQVEALGDGRWRVRIGPQFRRSHPAGTPVNFSDPKCAMKLQDPNGGLWPTFERNWIARADALFVEKMYPGEAP</sequence>
<evidence type="ECO:0000313" key="2">
    <source>
        <dbReference type="Proteomes" id="UP000824334"/>
    </source>
</evidence>
<dbReference type="GeneID" id="94373745"/>
<dbReference type="EMBL" id="CP080034">
    <property type="protein sequence ID" value="QYC10560.1"/>
    <property type="molecule type" value="Genomic_DNA"/>
</dbReference>
<keyword evidence="2" id="KW-1185">Reference proteome</keyword>